<name>A0A132N168_9ACTN</name>
<dbReference type="EMBL" id="JYIJ01000017">
    <property type="protein sequence ID" value="KWX03833.1"/>
    <property type="molecule type" value="Genomic_DNA"/>
</dbReference>
<reference evidence="9 12" key="1">
    <citation type="submission" date="2015-02" db="EMBL/GenBank/DDBJ databases">
        <title>Physiological reanalysis, assessment of diazotrophy, and genome sequences of multiple isolates of Streptomyces thermoautotrophicus.</title>
        <authorList>
            <person name="MacKellar D.C."/>
            <person name="Lieber L."/>
            <person name="Norman J."/>
            <person name="Bolger A."/>
            <person name="Tobin C."/>
            <person name="Murray J.W."/>
            <person name="Prell J."/>
        </authorList>
    </citation>
    <scope>NUCLEOTIDE SEQUENCE [LARGE SCALE GENOMIC DNA]</scope>
    <source>
        <strain evidence="9 12">UBT1</strain>
    </source>
</reference>
<feature type="compositionally biased region" description="Low complexity" evidence="7">
    <location>
        <begin position="12"/>
        <end position="46"/>
    </location>
</feature>
<reference evidence="11" key="2">
    <citation type="submission" date="2015-02" db="EMBL/GenBank/DDBJ databases">
        <title>Physiological reanalysis, assessment of diazotrophy, and genome sequences of multiple isolates of Streptomyces thermoautotrophicus.</title>
        <authorList>
            <person name="MacKellar D.C."/>
            <person name="Lieber L."/>
            <person name="Norman J."/>
            <person name="Bolger A."/>
            <person name="Tobin C."/>
            <person name="Murray J.W."/>
            <person name="Friesen M."/>
            <person name="Prell J."/>
        </authorList>
    </citation>
    <scope>NUCLEOTIDE SEQUENCE [LARGE SCALE GENOMIC DNA]</scope>
    <source>
        <strain evidence="11">UBT1</strain>
    </source>
</reference>
<dbReference type="PATRIC" id="fig|1469144.8.peg.2619"/>
<dbReference type="Gene3D" id="2.40.440.10">
    <property type="entry name" value="L,D-transpeptidase catalytic domain-like"/>
    <property type="match status" value="1"/>
</dbReference>
<dbReference type="InterPro" id="IPR002477">
    <property type="entry name" value="Peptidoglycan-bd-like"/>
</dbReference>
<dbReference type="EMBL" id="JYIK01001066">
    <property type="protein sequence ID" value="KWX07259.1"/>
    <property type="molecule type" value="Genomic_DNA"/>
</dbReference>
<dbReference type="Gene3D" id="1.10.101.10">
    <property type="entry name" value="PGBD-like superfamily/PGBD"/>
    <property type="match status" value="1"/>
</dbReference>
<dbReference type="InterPro" id="IPR036365">
    <property type="entry name" value="PGBD-like_sf"/>
</dbReference>
<comment type="caution">
    <text evidence="9">The sequence shown here is derived from an EMBL/GenBank/DDBJ whole genome shotgun (WGS) entry which is preliminary data.</text>
</comment>
<evidence type="ECO:0000256" key="5">
    <source>
        <dbReference type="ARBA" id="ARBA00023316"/>
    </source>
</evidence>
<evidence type="ECO:0000256" key="3">
    <source>
        <dbReference type="ARBA" id="ARBA00022960"/>
    </source>
</evidence>
<dbReference type="Pfam" id="PF01471">
    <property type="entry name" value="PG_binding_1"/>
    <property type="match status" value="1"/>
</dbReference>
<dbReference type="GO" id="GO:0016740">
    <property type="term" value="F:transferase activity"/>
    <property type="evidence" value="ECO:0007669"/>
    <property type="project" value="UniProtKB-KW"/>
</dbReference>
<dbReference type="GO" id="GO:0018104">
    <property type="term" value="P:peptidoglycan-protein cross-linking"/>
    <property type="evidence" value="ECO:0007669"/>
    <property type="project" value="TreeGrafter"/>
</dbReference>
<feature type="region of interest" description="Disordered" evidence="7">
    <location>
        <begin position="1"/>
        <end position="49"/>
    </location>
</feature>
<dbReference type="Proteomes" id="UP000070659">
    <property type="component" value="Unassembled WGS sequence"/>
</dbReference>
<dbReference type="GO" id="GO:0071555">
    <property type="term" value="P:cell wall organization"/>
    <property type="evidence" value="ECO:0007669"/>
    <property type="project" value="UniProtKB-UniRule"/>
</dbReference>
<dbReference type="CDD" id="cd16913">
    <property type="entry name" value="YkuD_like"/>
    <property type="match status" value="1"/>
</dbReference>
<dbReference type="GO" id="GO:0008360">
    <property type="term" value="P:regulation of cell shape"/>
    <property type="evidence" value="ECO:0007669"/>
    <property type="project" value="UniProtKB-UniRule"/>
</dbReference>
<keyword evidence="3 6" id="KW-0133">Cell shape</keyword>
<gene>
    <name evidence="9" type="ORF">TH66_10560</name>
    <name evidence="10" type="ORF">TR74_19345</name>
</gene>
<dbReference type="PANTHER" id="PTHR30582">
    <property type="entry name" value="L,D-TRANSPEPTIDASE"/>
    <property type="match status" value="1"/>
</dbReference>
<evidence type="ECO:0000313" key="12">
    <source>
        <dbReference type="Proteomes" id="UP000070659"/>
    </source>
</evidence>
<feature type="active site" description="Proton donor/acceptor" evidence="6">
    <location>
        <position position="215"/>
    </location>
</feature>
<feature type="active site" description="Nucleophile" evidence="6">
    <location>
        <position position="232"/>
    </location>
</feature>
<feature type="domain" description="L,D-TPase catalytic" evidence="8">
    <location>
        <begin position="145"/>
        <end position="257"/>
    </location>
</feature>
<dbReference type="InterPro" id="IPR005490">
    <property type="entry name" value="LD_TPept_cat_dom"/>
</dbReference>
<dbReference type="GO" id="GO:0005576">
    <property type="term" value="C:extracellular region"/>
    <property type="evidence" value="ECO:0007669"/>
    <property type="project" value="TreeGrafter"/>
</dbReference>
<organism evidence="9 12">
    <name type="scientific">Carbonactinospora thermoautotrophica</name>
    <dbReference type="NCBI Taxonomy" id="1469144"/>
    <lineage>
        <taxon>Bacteria</taxon>
        <taxon>Bacillati</taxon>
        <taxon>Actinomycetota</taxon>
        <taxon>Actinomycetes</taxon>
        <taxon>Kitasatosporales</taxon>
        <taxon>Carbonactinosporaceae</taxon>
        <taxon>Carbonactinospora</taxon>
    </lineage>
</organism>
<dbReference type="Proteomes" id="UP000070598">
    <property type="component" value="Unassembled WGS sequence"/>
</dbReference>
<dbReference type="SUPFAM" id="SSF47090">
    <property type="entry name" value="PGBD-like"/>
    <property type="match status" value="1"/>
</dbReference>
<dbReference type="UniPathway" id="UPA00219"/>
<dbReference type="GO" id="GO:0071972">
    <property type="term" value="F:peptidoglycan L,D-transpeptidase activity"/>
    <property type="evidence" value="ECO:0007669"/>
    <property type="project" value="TreeGrafter"/>
</dbReference>
<dbReference type="Pfam" id="PF03734">
    <property type="entry name" value="YkuD"/>
    <property type="match status" value="1"/>
</dbReference>
<dbReference type="InterPro" id="IPR036366">
    <property type="entry name" value="PGBDSf"/>
</dbReference>
<dbReference type="InterPro" id="IPR038063">
    <property type="entry name" value="Transpep_catalytic_dom"/>
</dbReference>
<keyword evidence="5 6" id="KW-0961">Cell wall biogenesis/degradation</keyword>
<sequence>MGVGLTGCDGSAAANPTTAATPTATHTPTFSPAVTPTLTPTSARTPTPAPLVLARGDRGVKVRELQARLRRAKVYALRVSGVYGAATERAVAAFQRAHDLPATGSVDVRTWALLRRLTPQPTRAELYPPAATGSARLDPRCRTGRVICISKSARRLYWVVDGEIRMSMSVRFGSAYQPTRNGEFRVYRKSRDHVSSLYHTPMPYAMFFSGGQAIHYSAGFARQGYAGTSHGCVNTRDRGKTAALFDTVRIGDKVVIYR</sequence>
<keyword evidence="2" id="KW-0808">Transferase</keyword>
<evidence type="ECO:0000256" key="1">
    <source>
        <dbReference type="ARBA" id="ARBA00004752"/>
    </source>
</evidence>
<keyword evidence="4 6" id="KW-0573">Peptidoglycan synthesis</keyword>
<dbReference type="SUPFAM" id="SSF141523">
    <property type="entry name" value="L,D-transpeptidase catalytic domain-like"/>
    <property type="match status" value="1"/>
</dbReference>
<evidence type="ECO:0000256" key="4">
    <source>
        <dbReference type="ARBA" id="ARBA00022984"/>
    </source>
</evidence>
<proteinExistence type="predicted"/>
<dbReference type="AlphaFoldDB" id="A0A132N168"/>
<dbReference type="PROSITE" id="PS52029">
    <property type="entry name" value="LD_TPASE"/>
    <property type="match status" value="1"/>
</dbReference>
<dbReference type="PANTHER" id="PTHR30582:SF33">
    <property type="entry name" value="EXPORTED PROTEIN"/>
    <property type="match status" value="1"/>
</dbReference>
<accession>A0A132N168</accession>
<protein>
    <recommendedName>
        <fullName evidence="8">L,D-TPase catalytic domain-containing protein</fullName>
    </recommendedName>
</protein>
<evidence type="ECO:0000313" key="11">
    <source>
        <dbReference type="Proteomes" id="UP000070598"/>
    </source>
</evidence>
<evidence type="ECO:0000313" key="9">
    <source>
        <dbReference type="EMBL" id="KWX03833.1"/>
    </source>
</evidence>
<evidence type="ECO:0000259" key="8">
    <source>
        <dbReference type="PROSITE" id="PS52029"/>
    </source>
</evidence>
<evidence type="ECO:0000313" key="10">
    <source>
        <dbReference type="EMBL" id="KWX07259.1"/>
    </source>
</evidence>
<evidence type="ECO:0000256" key="7">
    <source>
        <dbReference type="SAM" id="MobiDB-lite"/>
    </source>
</evidence>
<evidence type="ECO:0000256" key="2">
    <source>
        <dbReference type="ARBA" id="ARBA00022679"/>
    </source>
</evidence>
<dbReference type="InterPro" id="IPR050979">
    <property type="entry name" value="LD-transpeptidase"/>
</dbReference>
<comment type="pathway">
    <text evidence="1 6">Cell wall biogenesis; peptidoglycan biosynthesis.</text>
</comment>
<evidence type="ECO:0000256" key="6">
    <source>
        <dbReference type="PROSITE-ProRule" id="PRU01373"/>
    </source>
</evidence>